<accession>A0A841PSU5</accession>
<dbReference type="AlphaFoldDB" id="A0A841PSU5"/>
<keyword evidence="1" id="KW-1133">Transmembrane helix</keyword>
<evidence type="ECO:0000256" key="1">
    <source>
        <dbReference type="SAM" id="Phobius"/>
    </source>
</evidence>
<keyword evidence="1" id="KW-0472">Membrane</keyword>
<keyword evidence="1" id="KW-0812">Transmembrane</keyword>
<protein>
    <submittedName>
        <fullName evidence="2">Uncharacterized protein</fullName>
    </submittedName>
</protein>
<dbReference type="EMBL" id="JACHGH010000001">
    <property type="protein sequence ID" value="MBB6451850.1"/>
    <property type="molecule type" value="Genomic_DNA"/>
</dbReference>
<gene>
    <name evidence="2" type="ORF">HNQ94_000271</name>
</gene>
<evidence type="ECO:0000313" key="3">
    <source>
        <dbReference type="Proteomes" id="UP000581688"/>
    </source>
</evidence>
<keyword evidence="3" id="KW-1185">Reference proteome</keyword>
<sequence>MKKLAENKYGIKVTKALINIAIISSLLVGLTSGFKVH</sequence>
<organism evidence="2 3">
    <name type="scientific">Salirhabdus euzebyi</name>
    <dbReference type="NCBI Taxonomy" id="394506"/>
    <lineage>
        <taxon>Bacteria</taxon>
        <taxon>Bacillati</taxon>
        <taxon>Bacillota</taxon>
        <taxon>Bacilli</taxon>
        <taxon>Bacillales</taxon>
        <taxon>Bacillaceae</taxon>
        <taxon>Salirhabdus</taxon>
    </lineage>
</organism>
<feature type="transmembrane region" description="Helical" evidence="1">
    <location>
        <begin position="16"/>
        <end position="34"/>
    </location>
</feature>
<proteinExistence type="predicted"/>
<name>A0A841PSU5_9BACI</name>
<dbReference type="Proteomes" id="UP000581688">
    <property type="component" value="Unassembled WGS sequence"/>
</dbReference>
<evidence type="ECO:0000313" key="2">
    <source>
        <dbReference type="EMBL" id="MBB6451850.1"/>
    </source>
</evidence>
<reference evidence="2 3" key="1">
    <citation type="submission" date="2020-08" db="EMBL/GenBank/DDBJ databases">
        <title>Genomic Encyclopedia of Type Strains, Phase IV (KMG-IV): sequencing the most valuable type-strain genomes for metagenomic binning, comparative biology and taxonomic classification.</title>
        <authorList>
            <person name="Goeker M."/>
        </authorList>
    </citation>
    <scope>NUCLEOTIDE SEQUENCE [LARGE SCALE GENOMIC DNA]</scope>
    <source>
        <strain evidence="2 3">DSM 19612</strain>
    </source>
</reference>
<comment type="caution">
    <text evidence="2">The sequence shown here is derived from an EMBL/GenBank/DDBJ whole genome shotgun (WGS) entry which is preliminary data.</text>
</comment>